<organism evidence="3 4">
    <name type="scientific">Smittium megazygosporum</name>
    <dbReference type="NCBI Taxonomy" id="133381"/>
    <lineage>
        <taxon>Eukaryota</taxon>
        <taxon>Fungi</taxon>
        <taxon>Fungi incertae sedis</taxon>
        <taxon>Zoopagomycota</taxon>
        <taxon>Kickxellomycotina</taxon>
        <taxon>Harpellomycetes</taxon>
        <taxon>Harpellales</taxon>
        <taxon>Legeriomycetaceae</taxon>
        <taxon>Smittium</taxon>
    </lineage>
</organism>
<feature type="region of interest" description="Disordered" evidence="1">
    <location>
        <begin position="1"/>
        <end position="59"/>
    </location>
</feature>
<dbReference type="PROSITE" id="PS50245">
    <property type="entry name" value="CAP_GLY_2"/>
    <property type="match status" value="1"/>
</dbReference>
<evidence type="ECO:0000259" key="2">
    <source>
        <dbReference type="PROSITE" id="PS50245"/>
    </source>
</evidence>
<gene>
    <name evidence="3" type="ORF">BB560_004545</name>
</gene>
<feature type="compositionally biased region" description="Polar residues" evidence="1">
    <location>
        <begin position="134"/>
        <end position="177"/>
    </location>
</feature>
<sequence length="388" mass="41911">MSNTPRYGSTRPPIPPATSIPRTSLVHPPRKSLAPPTTITPDSKLPKLPSSRKSLSRTNNLTYTDLNHNSRTIIAKSPNQSDFVPLSTPSSQPTLRRNNLSSQNAGKSSTPSNSNPAISRSARVSNVLPHSALNSNLNKTKVHNNNPTSLPSLPSTRNISHTTKLTSPVSYFPTRTPSSLSSNSQISESSSHSNSAAVPHKDFSQIHAQTGANSIRKSSTHSHPDILLKKEHLKSSKNNLSSRSSTEMSQSSLPRMGTSSFTRVSITDRKFFTKANPELSIITDLDTQTQIPIGSIASQKGNTLDQPNPDLNGPHALSNNIPAEIRDDIISSDLLSFNLKVGDTVFVENINERGTLRYLGEIASKTGIWAGVELDRHDKGKNDGTALG</sequence>
<dbReference type="PANTHER" id="PTHR18916">
    <property type="entry name" value="DYNACTIN 1-RELATED MICROTUBULE-BINDING"/>
    <property type="match status" value="1"/>
</dbReference>
<protein>
    <recommendedName>
        <fullName evidence="2">CAP-Gly domain-containing protein</fullName>
    </recommendedName>
</protein>
<feature type="region of interest" description="Disordered" evidence="1">
    <location>
        <begin position="74"/>
        <end position="120"/>
    </location>
</feature>
<dbReference type="Pfam" id="PF01302">
    <property type="entry name" value="CAP_GLY"/>
    <property type="match status" value="1"/>
</dbReference>
<dbReference type="InterPro" id="IPR000938">
    <property type="entry name" value="CAP-Gly_domain"/>
</dbReference>
<evidence type="ECO:0000313" key="3">
    <source>
        <dbReference type="EMBL" id="PVV01053.1"/>
    </source>
</evidence>
<keyword evidence="4" id="KW-1185">Reference proteome</keyword>
<feature type="region of interest" description="Disordered" evidence="1">
    <location>
        <begin position="211"/>
        <end position="257"/>
    </location>
</feature>
<dbReference type="OrthoDB" id="2130750at2759"/>
<dbReference type="AlphaFoldDB" id="A0A2T9Z8Y0"/>
<dbReference type="Proteomes" id="UP000245609">
    <property type="component" value="Unassembled WGS sequence"/>
</dbReference>
<name>A0A2T9Z8Y0_9FUNG</name>
<accession>A0A2T9Z8Y0</accession>
<feature type="compositionally biased region" description="Low complexity" evidence="1">
    <location>
        <begin position="236"/>
        <end position="252"/>
    </location>
</feature>
<dbReference type="InterPro" id="IPR036859">
    <property type="entry name" value="CAP-Gly_dom_sf"/>
</dbReference>
<feature type="compositionally biased region" description="Low complexity" evidence="1">
    <location>
        <begin position="46"/>
        <end position="57"/>
    </location>
</feature>
<dbReference type="SUPFAM" id="SSF74924">
    <property type="entry name" value="Cap-Gly domain"/>
    <property type="match status" value="1"/>
</dbReference>
<dbReference type="STRING" id="133381.A0A2T9Z8Y0"/>
<proteinExistence type="predicted"/>
<comment type="caution">
    <text evidence="3">The sequence shown here is derived from an EMBL/GenBank/DDBJ whole genome shotgun (WGS) entry which is preliminary data.</text>
</comment>
<reference evidence="3 4" key="1">
    <citation type="journal article" date="2018" name="MBio">
        <title>Comparative Genomics Reveals the Core Gene Toolbox for the Fungus-Insect Symbiosis.</title>
        <authorList>
            <person name="Wang Y."/>
            <person name="Stata M."/>
            <person name="Wang W."/>
            <person name="Stajich J.E."/>
            <person name="White M.M."/>
            <person name="Moncalvo J.M."/>
        </authorList>
    </citation>
    <scope>NUCLEOTIDE SEQUENCE [LARGE SCALE GENOMIC DNA]</scope>
    <source>
        <strain evidence="3 4">SC-DP-2</strain>
    </source>
</reference>
<feature type="region of interest" description="Disordered" evidence="1">
    <location>
        <begin position="134"/>
        <end position="199"/>
    </location>
</feature>
<feature type="domain" description="CAP-Gly" evidence="2">
    <location>
        <begin position="360"/>
        <end position="388"/>
    </location>
</feature>
<feature type="compositionally biased region" description="Basic and acidic residues" evidence="1">
    <location>
        <begin position="222"/>
        <end position="234"/>
    </location>
</feature>
<feature type="compositionally biased region" description="Low complexity" evidence="1">
    <location>
        <begin position="178"/>
        <end position="195"/>
    </location>
</feature>
<dbReference type="Gene3D" id="2.30.30.190">
    <property type="entry name" value="CAP Gly-rich-like domain"/>
    <property type="match status" value="1"/>
</dbReference>
<dbReference type="EMBL" id="MBFS01001418">
    <property type="protein sequence ID" value="PVV01053.1"/>
    <property type="molecule type" value="Genomic_DNA"/>
</dbReference>
<evidence type="ECO:0000313" key="4">
    <source>
        <dbReference type="Proteomes" id="UP000245609"/>
    </source>
</evidence>
<dbReference type="SMART" id="SM01052">
    <property type="entry name" value="CAP_GLY"/>
    <property type="match status" value="1"/>
</dbReference>
<evidence type="ECO:0000256" key="1">
    <source>
        <dbReference type="SAM" id="MobiDB-lite"/>
    </source>
</evidence>